<dbReference type="GO" id="GO:0005524">
    <property type="term" value="F:ATP binding"/>
    <property type="evidence" value="ECO:0007669"/>
    <property type="project" value="UniProtKB-KW"/>
</dbReference>
<dbReference type="PATRIC" id="fig|706587.4.peg.1244"/>
<dbReference type="GO" id="GO:0043190">
    <property type="term" value="C:ATP-binding cassette (ABC) transporter complex"/>
    <property type="evidence" value="ECO:0007669"/>
    <property type="project" value="TreeGrafter"/>
</dbReference>
<organism evidence="6 7">
    <name type="scientific">Desulfomonile tiedjei (strain ATCC 49306 / DSM 6799 / DCB-1)</name>
    <dbReference type="NCBI Taxonomy" id="706587"/>
    <lineage>
        <taxon>Bacteria</taxon>
        <taxon>Pseudomonadati</taxon>
        <taxon>Thermodesulfobacteriota</taxon>
        <taxon>Desulfomonilia</taxon>
        <taxon>Desulfomonilales</taxon>
        <taxon>Desulfomonilaceae</taxon>
        <taxon>Desulfomonile</taxon>
    </lineage>
</organism>
<dbReference type="PANTHER" id="PTHR43553:SF24">
    <property type="entry name" value="ENERGY-COUPLING FACTOR TRANSPORTER ATP-BINDING PROTEIN ECFA1"/>
    <property type="match status" value="1"/>
</dbReference>
<proteinExistence type="inferred from homology"/>
<dbReference type="KEGG" id="dti:Desti_1090"/>
<reference evidence="7" key="1">
    <citation type="submission" date="2012-06" db="EMBL/GenBank/DDBJ databases">
        <title>Complete sequence of chromosome of Desulfomonile tiedjei DSM 6799.</title>
        <authorList>
            <person name="Lucas S."/>
            <person name="Copeland A."/>
            <person name="Lapidus A."/>
            <person name="Glavina del Rio T."/>
            <person name="Dalin E."/>
            <person name="Tice H."/>
            <person name="Bruce D."/>
            <person name="Goodwin L."/>
            <person name="Pitluck S."/>
            <person name="Peters L."/>
            <person name="Ovchinnikova G."/>
            <person name="Zeytun A."/>
            <person name="Lu M."/>
            <person name="Kyrpides N."/>
            <person name="Mavromatis K."/>
            <person name="Ivanova N."/>
            <person name="Brettin T."/>
            <person name="Detter J.C."/>
            <person name="Han C."/>
            <person name="Larimer F."/>
            <person name="Land M."/>
            <person name="Hauser L."/>
            <person name="Markowitz V."/>
            <person name="Cheng J.-F."/>
            <person name="Hugenholtz P."/>
            <person name="Woyke T."/>
            <person name="Wu D."/>
            <person name="Spring S."/>
            <person name="Schroeder M."/>
            <person name="Brambilla E."/>
            <person name="Klenk H.-P."/>
            <person name="Eisen J.A."/>
        </authorList>
    </citation>
    <scope>NUCLEOTIDE SEQUENCE [LARGE SCALE GENOMIC DNA]</scope>
    <source>
        <strain evidence="7">ATCC 49306 / DSM 6799 / DCB-1</strain>
    </source>
</reference>
<dbReference type="Gene3D" id="3.40.50.300">
    <property type="entry name" value="P-loop containing nucleotide triphosphate hydrolases"/>
    <property type="match status" value="1"/>
</dbReference>
<name>I4C2L3_DESTA</name>
<keyword evidence="4" id="KW-0067">ATP-binding</keyword>
<protein>
    <submittedName>
        <fullName evidence="6">ABC-type cobalt transport system, ATPase component</fullName>
    </submittedName>
</protein>
<dbReference type="SMART" id="SM00382">
    <property type="entry name" value="AAA"/>
    <property type="match status" value="1"/>
</dbReference>
<dbReference type="InterPro" id="IPR050095">
    <property type="entry name" value="ECF_ABC_transporter_ATP-bd"/>
</dbReference>
<keyword evidence="3" id="KW-0547">Nucleotide-binding</keyword>
<keyword evidence="7" id="KW-1185">Reference proteome</keyword>
<dbReference type="InterPro" id="IPR003439">
    <property type="entry name" value="ABC_transporter-like_ATP-bd"/>
</dbReference>
<evidence type="ECO:0000256" key="3">
    <source>
        <dbReference type="ARBA" id="ARBA00022741"/>
    </source>
</evidence>
<dbReference type="PROSITE" id="PS50893">
    <property type="entry name" value="ABC_TRANSPORTER_2"/>
    <property type="match status" value="1"/>
</dbReference>
<evidence type="ECO:0000313" key="6">
    <source>
        <dbReference type="EMBL" id="AFM23804.1"/>
    </source>
</evidence>
<feature type="domain" description="ABC transporter" evidence="5">
    <location>
        <begin position="3"/>
        <end position="243"/>
    </location>
</feature>
<dbReference type="CDD" id="cd03225">
    <property type="entry name" value="ABC_cobalt_CbiO_domain1"/>
    <property type="match status" value="1"/>
</dbReference>
<comment type="similarity">
    <text evidence="1">Belongs to the ABC transporter superfamily.</text>
</comment>
<dbReference type="OrthoDB" id="9809450at2"/>
<evidence type="ECO:0000256" key="1">
    <source>
        <dbReference type="ARBA" id="ARBA00005417"/>
    </source>
</evidence>
<evidence type="ECO:0000256" key="2">
    <source>
        <dbReference type="ARBA" id="ARBA00022448"/>
    </source>
</evidence>
<dbReference type="InterPro" id="IPR003593">
    <property type="entry name" value="AAA+_ATPase"/>
</dbReference>
<dbReference type="GO" id="GO:0016887">
    <property type="term" value="F:ATP hydrolysis activity"/>
    <property type="evidence" value="ECO:0007669"/>
    <property type="project" value="InterPro"/>
</dbReference>
<dbReference type="eggNOG" id="COG1122">
    <property type="taxonomic scope" value="Bacteria"/>
</dbReference>
<dbReference type="EMBL" id="CP003360">
    <property type="protein sequence ID" value="AFM23804.1"/>
    <property type="molecule type" value="Genomic_DNA"/>
</dbReference>
<dbReference type="InterPro" id="IPR015856">
    <property type="entry name" value="ABC_transpr_CbiO/EcfA_su"/>
</dbReference>
<gene>
    <name evidence="6" type="ordered locus">Desti_1090</name>
</gene>
<evidence type="ECO:0000313" key="7">
    <source>
        <dbReference type="Proteomes" id="UP000006055"/>
    </source>
</evidence>
<dbReference type="GO" id="GO:0042626">
    <property type="term" value="F:ATPase-coupled transmembrane transporter activity"/>
    <property type="evidence" value="ECO:0007669"/>
    <property type="project" value="TreeGrafter"/>
</dbReference>
<dbReference type="HOGENOM" id="CLU_000604_1_22_7"/>
<evidence type="ECO:0000256" key="4">
    <source>
        <dbReference type="ARBA" id="ARBA00022840"/>
    </source>
</evidence>
<dbReference type="Proteomes" id="UP000006055">
    <property type="component" value="Chromosome"/>
</dbReference>
<dbReference type="InterPro" id="IPR027417">
    <property type="entry name" value="P-loop_NTPase"/>
</dbReference>
<evidence type="ECO:0000259" key="5">
    <source>
        <dbReference type="PROSITE" id="PS50893"/>
    </source>
</evidence>
<dbReference type="PANTHER" id="PTHR43553">
    <property type="entry name" value="HEAVY METAL TRANSPORTER"/>
    <property type="match status" value="1"/>
</dbReference>
<dbReference type="RefSeq" id="WP_014808957.1">
    <property type="nucleotide sequence ID" value="NC_018025.1"/>
</dbReference>
<dbReference type="AlphaFoldDB" id="I4C2L3"/>
<dbReference type="STRING" id="706587.Desti_1090"/>
<dbReference type="Pfam" id="PF00005">
    <property type="entry name" value="ABC_tran"/>
    <property type="match status" value="1"/>
</dbReference>
<keyword evidence="2" id="KW-0813">Transport</keyword>
<accession>I4C2L3</accession>
<dbReference type="SUPFAM" id="SSF52540">
    <property type="entry name" value="P-loop containing nucleoside triphosphate hydrolases"/>
    <property type="match status" value="1"/>
</dbReference>
<sequence>MHISFDRVTHTYNKDTQLELTALSGISFELPSHRSLGILGGTGSGKTTLIKLLNGLLYPTSGRILIDGKDTRDYGSDLALRVGVVFQRPERQLFEDTVFNDISFVLRRFSGLPHSEIREIAWSAGRMMGLNLDRIGERHPESLSDSEKRKVAIAGILVNQPHILVLDEPGVGLDPAAVSDLVQLLGTMKTSGDRSVIIVSHDMGPFLPILDTLLVLNQGKLSAIGTPEEVCGELAEDPEMRNILPPIALLVHELRLAGFPIPFGEYRIPELAEEIARLAGDHRI</sequence>